<dbReference type="RefSeq" id="WP_206578643.1">
    <property type="nucleotide sequence ID" value="NZ_JAFKCT010000005.1"/>
</dbReference>
<feature type="region of interest" description="Disordered" evidence="1">
    <location>
        <begin position="35"/>
        <end position="54"/>
    </location>
</feature>
<dbReference type="PANTHER" id="PTHR19328">
    <property type="entry name" value="HEDGEHOG-INTERACTING PROTEIN"/>
    <property type="match status" value="1"/>
</dbReference>
<feature type="signal peptide" evidence="2">
    <location>
        <begin position="1"/>
        <end position="23"/>
    </location>
</feature>
<proteinExistence type="predicted"/>
<dbReference type="InterPro" id="IPR012938">
    <property type="entry name" value="Glc/Sorbosone_DH"/>
</dbReference>
<evidence type="ECO:0000256" key="2">
    <source>
        <dbReference type="SAM" id="SignalP"/>
    </source>
</evidence>
<comment type="caution">
    <text evidence="4">The sequence shown here is derived from an EMBL/GenBank/DDBJ whole genome shotgun (WGS) entry which is preliminary data.</text>
</comment>
<organism evidence="4 5">
    <name type="scientific">Algoriphagus oliviformis</name>
    <dbReference type="NCBI Taxonomy" id="2811231"/>
    <lineage>
        <taxon>Bacteria</taxon>
        <taxon>Pseudomonadati</taxon>
        <taxon>Bacteroidota</taxon>
        <taxon>Cytophagia</taxon>
        <taxon>Cytophagales</taxon>
        <taxon>Cyclobacteriaceae</taxon>
        <taxon>Algoriphagus</taxon>
    </lineage>
</organism>
<dbReference type="PANTHER" id="PTHR19328:SF75">
    <property type="entry name" value="ALDOSE SUGAR DEHYDROGENASE YLII"/>
    <property type="match status" value="1"/>
</dbReference>
<gene>
    <name evidence="4" type="ORF">J0A68_12980</name>
</gene>
<dbReference type="InterPro" id="IPR011041">
    <property type="entry name" value="Quinoprot_gluc/sorb_DH_b-prop"/>
</dbReference>
<keyword evidence="5" id="KW-1185">Reference proteome</keyword>
<feature type="chain" id="PRO_5047093555" evidence="2">
    <location>
        <begin position="24"/>
        <end position="408"/>
    </location>
</feature>
<protein>
    <submittedName>
        <fullName evidence="4">PQQ-dependent sugar dehydrogenase</fullName>
    </submittedName>
</protein>
<evidence type="ECO:0000256" key="1">
    <source>
        <dbReference type="SAM" id="MobiDB-lite"/>
    </source>
</evidence>
<accession>A0ABS3C4G1</accession>
<name>A0ABS3C4G1_9BACT</name>
<dbReference type="Proteomes" id="UP000664317">
    <property type="component" value="Unassembled WGS sequence"/>
</dbReference>
<evidence type="ECO:0000259" key="3">
    <source>
        <dbReference type="Pfam" id="PF07995"/>
    </source>
</evidence>
<dbReference type="Pfam" id="PF07995">
    <property type="entry name" value="GSDH"/>
    <property type="match status" value="1"/>
</dbReference>
<sequence>MKNHRLVKLLIFGILLHTNPSLGQDVSAQSVEKASKEAQSQCPDFQEQTRAPGVRTQTDYSVETITDKLNFPWGMDFLPDGKLIVSEKPGRIKLISKEGQVGPALKGVPEVRYEGSGGLFDIKLSPDFETSRKVFWTYVSTYEGEAMNQVASGVLSRDETEIQDVKIIYEIKPTQGGKFHFGSRLLFDSEGMLLVTFGDRFRNGRKDVQEMNAALGKIIRITPEGKAAKGNPFENAENTLPEIWSLGHRNPQGLAFNPATQELWESEHGPRAGDEINRIKKGGNYGWPQVSFGLEYDGSPVDGTGLTKKTGMESPVYYYDPAVAPSGMTFYDGDLIPEWKNNLFVAMLRGMHIARLVIDNATGRIVGEERLLTEEKQRFRHVVQGPDDALYAITDDENGRLYRISTKK</sequence>
<evidence type="ECO:0000313" key="5">
    <source>
        <dbReference type="Proteomes" id="UP000664317"/>
    </source>
</evidence>
<dbReference type="Gene3D" id="2.120.10.30">
    <property type="entry name" value="TolB, C-terminal domain"/>
    <property type="match status" value="1"/>
</dbReference>
<dbReference type="InterPro" id="IPR011042">
    <property type="entry name" value="6-blade_b-propeller_TolB-like"/>
</dbReference>
<dbReference type="SUPFAM" id="SSF50952">
    <property type="entry name" value="Soluble quinoprotein glucose dehydrogenase"/>
    <property type="match status" value="1"/>
</dbReference>
<feature type="domain" description="Glucose/Sorbosone dehydrogenase" evidence="3">
    <location>
        <begin position="69"/>
        <end position="403"/>
    </location>
</feature>
<reference evidence="4 5" key="1">
    <citation type="submission" date="2021-03" db="EMBL/GenBank/DDBJ databases">
        <title>novel species isolated from a fishpond in China.</title>
        <authorList>
            <person name="Lu H."/>
            <person name="Cai Z."/>
        </authorList>
    </citation>
    <scope>NUCLEOTIDE SEQUENCE [LARGE SCALE GENOMIC DNA]</scope>
    <source>
        <strain evidence="4 5">H41</strain>
    </source>
</reference>
<evidence type="ECO:0000313" key="4">
    <source>
        <dbReference type="EMBL" id="MBN7811863.1"/>
    </source>
</evidence>
<dbReference type="EMBL" id="JAFKCT010000005">
    <property type="protein sequence ID" value="MBN7811863.1"/>
    <property type="molecule type" value="Genomic_DNA"/>
</dbReference>
<keyword evidence="2" id="KW-0732">Signal</keyword>